<dbReference type="CDD" id="cd08511">
    <property type="entry name" value="PBP2_NikA_DppA_OppA_like_5"/>
    <property type="match status" value="1"/>
</dbReference>
<evidence type="ECO:0000259" key="4">
    <source>
        <dbReference type="Pfam" id="PF00496"/>
    </source>
</evidence>
<dbReference type="PANTHER" id="PTHR30290">
    <property type="entry name" value="PERIPLASMIC BINDING COMPONENT OF ABC TRANSPORTER"/>
    <property type="match status" value="1"/>
</dbReference>
<accession>A0A1H7P9G2</accession>
<dbReference type="GO" id="GO:0030288">
    <property type="term" value="C:outer membrane-bounded periplasmic space"/>
    <property type="evidence" value="ECO:0007669"/>
    <property type="project" value="UniProtKB-ARBA"/>
</dbReference>
<evidence type="ECO:0000256" key="3">
    <source>
        <dbReference type="SAM" id="SignalP"/>
    </source>
</evidence>
<dbReference type="PANTHER" id="PTHR30290:SF38">
    <property type="entry name" value="D,D-DIPEPTIDE-BINDING PERIPLASMIC PROTEIN DDPA-RELATED"/>
    <property type="match status" value="1"/>
</dbReference>
<dbReference type="EMBL" id="FOAJ01000006">
    <property type="protein sequence ID" value="SEL32432.1"/>
    <property type="molecule type" value="Genomic_DNA"/>
</dbReference>
<dbReference type="SUPFAM" id="SSF53850">
    <property type="entry name" value="Periplasmic binding protein-like II"/>
    <property type="match status" value="1"/>
</dbReference>
<dbReference type="STRING" id="416943.SAMN05445871_5422"/>
<dbReference type="Gene3D" id="3.10.105.10">
    <property type="entry name" value="Dipeptide-binding Protein, Domain 3"/>
    <property type="match status" value="1"/>
</dbReference>
<name>A0A1H7P9G2_9BURK</name>
<feature type="chain" id="PRO_5030029144" evidence="3">
    <location>
        <begin position="23"/>
        <end position="504"/>
    </location>
</feature>
<evidence type="ECO:0000313" key="6">
    <source>
        <dbReference type="Proteomes" id="UP000199120"/>
    </source>
</evidence>
<gene>
    <name evidence="5" type="ORF">SAMN05192542_106290</name>
</gene>
<keyword evidence="6" id="KW-1185">Reference proteome</keyword>
<sequence>MRTLMIAAAVTIGAAATTPAFAQAPAQTLRIGLQEDVGSLDPARSAQVVDRIVFASLCNALVDIGPDLKFVPMLATSWTTSADGKTLTFKLRQGVKFQDGEPFNAAAVKANLDRYRTLPTSNRKSELASVDHVDVVDPYTVAIALKAPDAALLATLSDRAGMMLAPNTLADAAGVATHPVCSGPYKFVQRVQNDRIVLEKFDGYWDAAHYPVQRVIFQPIPDSTVRLANLRAGSLDMLERLAPSDVNAVRQDANLTFVSLSGLGFYNVTFNVGNGPRGNTPLKDKRVRQAFELAIDRDAINQVIGAGIFVPANQALPKSSPYYDAALPFTHRDVAKAKALLKAAGHEHLDVEFTFGNNTVASQIAQMLQAMLSEAGINLKLRPTDYAAALNAAHNGDFEAMFLGWSGRVDPDGNLHQFNTCAGNLNYGHYCNADVDRLLNDARVKPDVATRKPLYDAAAKVLADDDPIVYLYAQPWPFALSKKVQGFTPYPDGLIRLRGVSVKG</sequence>
<organism evidence="5 6">
    <name type="scientific">Paraburkholderia caballeronis</name>
    <dbReference type="NCBI Taxonomy" id="416943"/>
    <lineage>
        <taxon>Bacteria</taxon>
        <taxon>Pseudomonadati</taxon>
        <taxon>Pseudomonadota</taxon>
        <taxon>Betaproteobacteria</taxon>
        <taxon>Burkholderiales</taxon>
        <taxon>Burkholderiaceae</taxon>
        <taxon>Paraburkholderia</taxon>
    </lineage>
</organism>
<dbReference type="GO" id="GO:0043190">
    <property type="term" value="C:ATP-binding cassette (ABC) transporter complex"/>
    <property type="evidence" value="ECO:0007669"/>
    <property type="project" value="InterPro"/>
</dbReference>
<evidence type="ECO:0000256" key="1">
    <source>
        <dbReference type="ARBA" id="ARBA00005695"/>
    </source>
</evidence>
<dbReference type="Gene3D" id="3.40.190.10">
    <property type="entry name" value="Periplasmic binding protein-like II"/>
    <property type="match status" value="1"/>
</dbReference>
<dbReference type="RefSeq" id="WP_090551035.1">
    <property type="nucleotide sequence ID" value="NZ_FNSR01000002.1"/>
</dbReference>
<proteinExistence type="inferred from homology"/>
<dbReference type="InterPro" id="IPR030678">
    <property type="entry name" value="Peptide/Ni-bd"/>
</dbReference>
<dbReference type="Pfam" id="PF00496">
    <property type="entry name" value="SBP_bac_5"/>
    <property type="match status" value="1"/>
</dbReference>
<dbReference type="GO" id="GO:0015833">
    <property type="term" value="P:peptide transport"/>
    <property type="evidence" value="ECO:0007669"/>
    <property type="project" value="TreeGrafter"/>
</dbReference>
<dbReference type="AlphaFoldDB" id="A0A1H7P9G2"/>
<dbReference type="GO" id="GO:1904680">
    <property type="term" value="F:peptide transmembrane transporter activity"/>
    <property type="evidence" value="ECO:0007669"/>
    <property type="project" value="TreeGrafter"/>
</dbReference>
<dbReference type="InterPro" id="IPR039424">
    <property type="entry name" value="SBP_5"/>
</dbReference>
<dbReference type="Gene3D" id="3.90.76.10">
    <property type="entry name" value="Dipeptide-binding Protein, Domain 1"/>
    <property type="match status" value="1"/>
</dbReference>
<feature type="signal peptide" evidence="3">
    <location>
        <begin position="1"/>
        <end position="22"/>
    </location>
</feature>
<dbReference type="Proteomes" id="UP000199120">
    <property type="component" value="Unassembled WGS sequence"/>
</dbReference>
<dbReference type="OrthoDB" id="9801799at2"/>
<comment type="similarity">
    <text evidence="1">Belongs to the bacterial solute-binding protein 5 family.</text>
</comment>
<dbReference type="PIRSF" id="PIRSF002741">
    <property type="entry name" value="MppA"/>
    <property type="match status" value="1"/>
</dbReference>
<reference evidence="6" key="1">
    <citation type="submission" date="2016-10" db="EMBL/GenBank/DDBJ databases">
        <authorList>
            <person name="Varghese N."/>
            <person name="Submissions S."/>
        </authorList>
    </citation>
    <scope>NUCLEOTIDE SEQUENCE [LARGE SCALE GENOMIC DNA]</scope>
    <source>
        <strain evidence="6">LMG 26416</strain>
    </source>
</reference>
<feature type="domain" description="Solute-binding protein family 5" evidence="4">
    <location>
        <begin position="69"/>
        <end position="424"/>
    </location>
</feature>
<keyword evidence="2 3" id="KW-0732">Signal</keyword>
<protein>
    <submittedName>
        <fullName evidence="5">Peptide/nickel transport system substrate-binding protein</fullName>
    </submittedName>
</protein>
<evidence type="ECO:0000256" key="2">
    <source>
        <dbReference type="ARBA" id="ARBA00022729"/>
    </source>
</evidence>
<dbReference type="InterPro" id="IPR000914">
    <property type="entry name" value="SBP_5_dom"/>
</dbReference>
<evidence type="ECO:0000313" key="5">
    <source>
        <dbReference type="EMBL" id="SEL32432.1"/>
    </source>
</evidence>